<evidence type="ECO:0000256" key="1">
    <source>
        <dbReference type="SAM" id="Phobius"/>
    </source>
</evidence>
<dbReference type="Proteomes" id="UP001054945">
    <property type="component" value="Unassembled WGS sequence"/>
</dbReference>
<keyword evidence="1" id="KW-0812">Transmembrane</keyword>
<name>A0AAV4VEM8_CAEEX</name>
<dbReference type="EMBL" id="BPLR01014431">
    <property type="protein sequence ID" value="GIY68732.1"/>
    <property type="molecule type" value="Genomic_DNA"/>
</dbReference>
<feature type="transmembrane region" description="Helical" evidence="1">
    <location>
        <begin position="87"/>
        <end position="110"/>
    </location>
</feature>
<protein>
    <submittedName>
        <fullName evidence="2">Uncharacterized protein</fullName>
    </submittedName>
</protein>
<keyword evidence="3" id="KW-1185">Reference proteome</keyword>
<keyword evidence="1" id="KW-0472">Membrane</keyword>
<organism evidence="2 3">
    <name type="scientific">Caerostris extrusa</name>
    <name type="common">Bark spider</name>
    <name type="synonym">Caerostris bankana</name>
    <dbReference type="NCBI Taxonomy" id="172846"/>
    <lineage>
        <taxon>Eukaryota</taxon>
        <taxon>Metazoa</taxon>
        <taxon>Ecdysozoa</taxon>
        <taxon>Arthropoda</taxon>
        <taxon>Chelicerata</taxon>
        <taxon>Arachnida</taxon>
        <taxon>Araneae</taxon>
        <taxon>Araneomorphae</taxon>
        <taxon>Entelegynae</taxon>
        <taxon>Araneoidea</taxon>
        <taxon>Araneidae</taxon>
        <taxon>Caerostris</taxon>
    </lineage>
</organism>
<gene>
    <name evidence="2" type="primary">AVEN_67998_1</name>
    <name evidence="2" type="ORF">CEXT_741841</name>
</gene>
<proteinExistence type="predicted"/>
<sequence>MCNVPRTAPRVLLPVTGWDNDPLSIHRCFCELRLLKCILGRFLNSQVFEAGAHTRILAIGGFFLSIPLFFTGIILFTFIHFNEVPAMATSIVIGLGIVFCGVASVHNVYLWQWEKTRACKELQQSRLSQLGLDCSAQRAMELSTLV</sequence>
<dbReference type="PANTHER" id="PTHR39947">
    <property type="entry name" value="IP19862P"/>
    <property type="match status" value="1"/>
</dbReference>
<feature type="transmembrane region" description="Helical" evidence="1">
    <location>
        <begin position="56"/>
        <end position="81"/>
    </location>
</feature>
<accession>A0AAV4VEM8</accession>
<dbReference type="PANTHER" id="PTHR39947:SF1">
    <property type="entry name" value="IP19862P"/>
    <property type="match status" value="1"/>
</dbReference>
<reference evidence="2 3" key="1">
    <citation type="submission" date="2021-06" db="EMBL/GenBank/DDBJ databases">
        <title>Caerostris extrusa draft genome.</title>
        <authorList>
            <person name="Kono N."/>
            <person name="Arakawa K."/>
        </authorList>
    </citation>
    <scope>NUCLEOTIDE SEQUENCE [LARGE SCALE GENOMIC DNA]</scope>
</reference>
<comment type="caution">
    <text evidence="2">The sequence shown here is derived from an EMBL/GenBank/DDBJ whole genome shotgun (WGS) entry which is preliminary data.</text>
</comment>
<keyword evidence="1" id="KW-1133">Transmembrane helix</keyword>
<evidence type="ECO:0000313" key="3">
    <source>
        <dbReference type="Proteomes" id="UP001054945"/>
    </source>
</evidence>
<evidence type="ECO:0000313" key="2">
    <source>
        <dbReference type="EMBL" id="GIY68732.1"/>
    </source>
</evidence>
<dbReference type="AlphaFoldDB" id="A0AAV4VEM8"/>
<dbReference type="Pfam" id="PF15038">
    <property type="entry name" value="Jiraiya"/>
    <property type="match status" value="1"/>
</dbReference>
<dbReference type="InterPro" id="IPR029201">
    <property type="entry name" value="Jiraiya"/>
</dbReference>